<keyword evidence="4" id="KW-1185">Reference proteome</keyword>
<dbReference type="PANTHER" id="PTHR13318">
    <property type="entry name" value="PARTNER OF PAIRED, ISOFORM B-RELATED"/>
    <property type="match status" value="1"/>
</dbReference>
<name>A0A518CGB6_9BACT</name>
<gene>
    <name evidence="3" type="ORF">Pan97_53540</name>
</gene>
<reference evidence="4" key="1">
    <citation type="submission" date="2019-02" db="EMBL/GenBank/DDBJ databases">
        <title>Deep-cultivation of Planctomycetes and their phenomic and genomic characterization uncovers novel biology.</title>
        <authorList>
            <person name="Wiegand S."/>
            <person name="Jogler M."/>
            <person name="Boedeker C."/>
            <person name="Pinto D."/>
            <person name="Vollmers J."/>
            <person name="Rivas-Marin E."/>
            <person name="Kohn T."/>
            <person name="Peeters S.H."/>
            <person name="Heuer A."/>
            <person name="Rast P."/>
            <person name="Oberbeckmann S."/>
            <person name="Bunk B."/>
            <person name="Jeske O."/>
            <person name="Meyerdierks A."/>
            <person name="Storesund J.E."/>
            <person name="Kallscheuer N."/>
            <person name="Luecker S."/>
            <person name="Lage O.M."/>
            <person name="Pohl T."/>
            <person name="Merkel B.J."/>
            <person name="Hornburger P."/>
            <person name="Mueller R.-W."/>
            <person name="Bruemmer F."/>
            <person name="Labrenz M."/>
            <person name="Spormann A.M."/>
            <person name="Op den Camp H."/>
            <person name="Overmann J."/>
            <person name="Amann R."/>
            <person name="Jetten M.S.M."/>
            <person name="Mascher T."/>
            <person name="Medema M.H."/>
            <person name="Devos D.P."/>
            <person name="Kaster A.-K."/>
            <person name="Ovreas L."/>
            <person name="Rohde M."/>
            <person name="Galperin M.Y."/>
            <person name="Jogler C."/>
        </authorList>
    </citation>
    <scope>NUCLEOTIDE SEQUENCE [LARGE SCALE GENOMIC DNA]</scope>
    <source>
        <strain evidence="4">Pan97</strain>
    </source>
</reference>
<dbReference type="GO" id="GO:0031146">
    <property type="term" value="P:SCF-dependent proteasomal ubiquitin-dependent protein catabolic process"/>
    <property type="evidence" value="ECO:0007669"/>
    <property type="project" value="TreeGrafter"/>
</dbReference>
<dbReference type="GO" id="GO:0019005">
    <property type="term" value="C:SCF ubiquitin ligase complex"/>
    <property type="evidence" value="ECO:0007669"/>
    <property type="project" value="TreeGrafter"/>
</dbReference>
<sequence>MNPTKDTPDKPRRRWLSFSLRGLLVFTVVVAVGIALPMRWRQDDIAQYKVEQQVSTQIDSVDGYSMTYRLPGSDEITWVEYPSYLWKRAMNWGHDADLYEDIESVHLPINKLNRLAPQLKKLRSLTSIDILSSNTGEYGRPLSDEVIEHFAGIDTLEELDLWAVTVTPRQLRRLSSLPNLRRLVLPSSESSIAILDEVSSFHQLESLKVNDVPITRPNVEKLAAIPKLQTLTIDSSAPLSTPDGIQAMAALTRMQWLVIDVPSVDDRWYDALGKMTSLTNLYLKGHRERVAAPGEAFAQLSSLTKLKVLTIDGVSIDDKALETIGKMTSLTELNCDASLTTDAGMKHLAGLPQLREANLSGTRITIHGLHELSKSPTLDYVHLGAGFQVSLQDHRVHLCGTCAFPYDYANTTQFGEANSAAWRNLIRISERNSSEGPSAASEFSPGEDPFAPPTELPDNFADTIGDPFEQPGEELVIE</sequence>
<feature type="region of interest" description="Disordered" evidence="1">
    <location>
        <begin position="433"/>
        <end position="478"/>
    </location>
</feature>
<proteinExistence type="predicted"/>
<dbReference type="KEGG" id="bvo:Pan97_53540"/>
<dbReference type="InterPro" id="IPR032675">
    <property type="entry name" value="LRR_dom_sf"/>
</dbReference>
<keyword evidence="2" id="KW-0472">Membrane</keyword>
<keyword evidence="2" id="KW-0812">Transmembrane</keyword>
<organism evidence="3 4">
    <name type="scientific">Bremerella volcania</name>
    <dbReference type="NCBI Taxonomy" id="2527984"/>
    <lineage>
        <taxon>Bacteria</taxon>
        <taxon>Pseudomonadati</taxon>
        <taxon>Planctomycetota</taxon>
        <taxon>Planctomycetia</taxon>
        <taxon>Pirellulales</taxon>
        <taxon>Pirellulaceae</taxon>
        <taxon>Bremerella</taxon>
    </lineage>
</organism>
<dbReference type="Proteomes" id="UP000318626">
    <property type="component" value="Chromosome"/>
</dbReference>
<evidence type="ECO:0000313" key="4">
    <source>
        <dbReference type="Proteomes" id="UP000318626"/>
    </source>
</evidence>
<dbReference type="PANTHER" id="PTHR13318:SF190">
    <property type="entry name" value="PARTNER OF PAIRED, ISOFORM B"/>
    <property type="match status" value="1"/>
</dbReference>
<dbReference type="RefSeq" id="WP_144977954.1">
    <property type="nucleotide sequence ID" value="NZ_CP036289.1"/>
</dbReference>
<dbReference type="Gene3D" id="3.80.10.10">
    <property type="entry name" value="Ribonuclease Inhibitor"/>
    <property type="match status" value="2"/>
</dbReference>
<dbReference type="SUPFAM" id="SSF52047">
    <property type="entry name" value="RNI-like"/>
    <property type="match status" value="1"/>
</dbReference>
<dbReference type="OrthoDB" id="209041at2"/>
<accession>A0A518CGB6</accession>
<feature type="transmembrane region" description="Helical" evidence="2">
    <location>
        <begin position="20"/>
        <end position="40"/>
    </location>
</feature>
<protein>
    <submittedName>
        <fullName evidence="3">Leucine Rich repeats (2 copies)</fullName>
    </submittedName>
</protein>
<evidence type="ECO:0000313" key="3">
    <source>
        <dbReference type="EMBL" id="QDU78269.1"/>
    </source>
</evidence>
<dbReference type="AlphaFoldDB" id="A0A518CGB6"/>
<evidence type="ECO:0000256" key="2">
    <source>
        <dbReference type="SAM" id="Phobius"/>
    </source>
</evidence>
<evidence type="ECO:0000256" key="1">
    <source>
        <dbReference type="SAM" id="MobiDB-lite"/>
    </source>
</evidence>
<keyword evidence="2" id="KW-1133">Transmembrane helix</keyword>
<dbReference type="EMBL" id="CP036289">
    <property type="protein sequence ID" value="QDU78269.1"/>
    <property type="molecule type" value="Genomic_DNA"/>
</dbReference>